<dbReference type="InterPro" id="IPR005467">
    <property type="entry name" value="His_kinase_dom"/>
</dbReference>
<dbReference type="Gene3D" id="1.10.287.130">
    <property type="match status" value="1"/>
</dbReference>
<comment type="catalytic activity">
    <reaction evidence="1">
        <text>ATP + protein L-histidine = ADP + protein N-phospho-L-histidine.</text>
        <dbReference type="EC" id="2.7.13.3"/>
    </reaction>
</comment>
<dbReference type="EMBL" id="BFBB01000001">
    <property type="protein sequence ID" value="GBF48547.1"/>
    <property type="molecule type" value="Genomic_DNA"/>
</dbReference>
<proteinExistence type="predicted"/>
<accession>A0A2P2DVB2</accession>
<dbReference type="InterPro" id="IPR003661">
    <property type="entry name" value="HisK_dim/P_dom"/>
</dbReference>
<keyword evidence="4" id="KW-0902">Two-component regulatory system</keyword>
<evidence type="ECO:0000259" key="8">
    <source>
        <dbReference type="PROSITE" id="PS50110"/>
    </source>
</evidence>
<name>A0A2P2DVB2_9LEPT</name>
<comment type="caution">
    <text evidence="9">The sequence shown here is derived from an EMBL/GenBank/DDBJ whole genome shotgun (WGS) entry which is preliminary data.</text>
</comment>
<keyword evidence="6" id="KW-1133">Transmembrane helix</keyword>
<dbReference type="AlphaFoldDB" id="A0A2P2DVB2"/>
<evidence type="ECO:0000256" key="3">
    <source>
        <dbReference type="ARBA" id="ARBA00022553"/>
    </source>
</evidence>
<dbReference type="InterPro" id="IPR036890">
    <property type="entry name" value="HATPase_C_sf"/>
</dbReference>
<organism evidence="9 10">
    <name type="scientific">Leptospira ryugenii</name>
    <dbReference type="NCBI Taxonomy" id="1917863"/>
    <lineage>
        <taxon>Bacteria</taxon>
        <taxon>Pseudomonadati</taxon>
        <taxon>Spirochaetota</taxon>
        <taxon>Spirochaetia</taxon>
        <taxon>Leptospirales</taxon>
        <taxon>Leptospiraceae</taxon>
        <taxon>Leptospira</taxon>
    </lineage>
</organism>
<dbReference type="PANTHER" id="PTHR45339">
    <property type="entry name" value="HYBRID SIGNAL TRANSDUCTION HISTIDINE KINASE J"/>
    <property type="match status" value="1"/>
</dbReference>
<feature type="modified residue" description="4-aspartylphosphate" evidence="5">
    <location>
        <position position="456"/>
    </location>
</feature>
<dbReference type="Pfam" id="PF00072">
    <property type="entry name" value="Response_reg"/>
    <property type="match status" value="1"/>
</dbReference>
<dbReference type="Gene3D" id="3.30.565.10">
    <property type="entry name" value="Histidine kinase-like ATPase, C-terminal domain"/>
    <property type="match status" value="1"/>
</dbReference>
<feature type="transmembrane region" description="Helical" evidence="6">
    <location>
        <begin position="98"/>
        <end position="118"/>
    </location>
</feature>
<gene>
    <name evidence="9" type="ORF">LPTSP4_00460</name>
</gene>
<sequence length="528" mass="59024">MASVTAFATGLPIILVFKDPSGFVTLGYGVFIALLTVQTKFWLRPKYSYFILEIATGLHFLLCRSMQDRIDWPLAMWLTIFPILRLLYGGFRHGLWGIIYTTLLSFGMLALEFIQLFPQFPINEWISLERSVSFTVAVFVITSAFNALRLEAQKLADDAVKARSLFLANMSHELRTPMNGVLGITELLLAEELPSHLKNSLELVHRSGMQMVALINDILDLSRLESMKLEIEKVPTNVRNLLGDIISLLEPIAKQNQINLKLEIDETVPLQCLIDPVRLKQIITNLTNNAIKFTRFGSVTIRSFTKEEQLVIQVIDTGIGIPEDAMEKIFSPFQQADISFTRRFGGSGLGLTISQQLAMLMEGKITVKSELYVGSEFSLSLPCSTCSLVADSPKMQIQPYQTKSKPKVLLVEDNEVNQMVAQGMLKKCGCEVLTKSNGKEAIEAVLDSDFDFILMDCHMPVMDGFEASRQIRNLPLHKKQTPIIALTASALSEDVAACKRAGMDIVIAKPLTFQSLRSILEKLELEKL</sequence>
<keyword evidence="10" id="KW-1185">Reference proteome</keyword>
<dbReference type="GO" id="GO:0000155">
    <property type="term" value="F:phosphorelay sensor kinase activity"/>
    <property type="evidence" value="ECO:0007669"/>
    <property type="project" value="InterPro"/>
</dbReference>
<dbReference type="SMART" id="SM00448">
    <property type="entry name" value="REC"/>
    <property type="match status" value="1"/>
</dbReference>
<dbReference type="InterPro" id="IPR036097">
    <property type="entry name" value="HisK_dim/P_sf"/>
</dbReference>
<dbReference type="SUPFAM" id="SSF47384">
    <property type="entry name" value="Homodimeric domain of signal transducing histidine kinase"/>
    <property type="match status" value="1"/>
</dbReference>
<feature type="domain" description="Histidine kinase" evidence="7">
    <location>
        <begin position="169"/>
        <end position="385"/>
    </location>
</feature>
<evidence type="ECO:0000256" key="6">
    <source>
        <dbReference type="SAM" id="Phobius"/>
    </source>
</evidence>
<dbReference type="SUPFAM" id="SSF55874">
    <property type="entry name" value="ATPase domain of HSP90 chaperone/DNA topoisomerase II/histidine kinase"/>
    <property type="match status" value="1"/>
</dbReference>
<dbReference type="InterPro" id="IPR011006">
    <property type="entry name" value="CheY-like_superfamily"/>
</dbReference>
<dbReference type="CDD" id="cd00082">
    <property type="entry name" value="HisKA"/>
    <property type="match status" value="1"/>
</dbReference>
<feature type="domain" description="Response regulatory" evidence="8">
    <location>
        <begin position="407"/>
        <end position="524"/>
    </location>
</feature>
<evidence type="ECO:0000256" key="1">
    <source>
        <dbReference type="ARBA" id="ARBA00000085"/>
    </source>
</evidence>
<dbReference type="FunFam" id="3.30.565.10:FF:000010">
    <property type="entry name" value="Sensor histidine kinase RcsC"/>
    <property type="match status" value="1"/>
</dbReference>
<dbReference type="SMART" id="SM00388">
    <property type="entry name" value="HisKA"/>
    <property type="match status" value="1"/>
</dbReference>
<dbReference type="Proteomes" id="UP000245133">
    <property type="component" value="Unassembled WGS sequence"/>
</dbReference>
<dbReference type="PROSITE" id="PS50109">
    <property type="entry name" value="HIS_KIN"/>
    <property type="match status" value="1"/>
</dbReference>
<dbReference type="Pfam" id="PF00512">
    <property type="entry name" value="HisKA"/>
    <property type="match status" value="1"/>
</dbReference>
<protein>
    <recommendedName>
        <fullName evidence="2">histidine kinase</fullName>
        <ecNumber evidence="2">2.7.13.3</ecNumber>
    </recommendedName>
</protein>
<dbReference type="CDD" id="cd16922">
    <property type="entry name" value="HATPase_EvgS-ArcB-TorS-like"/>
    <property type="match status" value="1"/>
</dbReference>
<keyword evidence="6" id="KW-0472">Membrane</keyword>
<keyword evidence="3 5" id="KW-0597">Phosphoprotein</keyword>
<dbReference type="PRINTS" id="PR00344">
    <property type="entry name" value="BCTRLSENSOR"/>
</dbReference>
<dbReference type="Pfam" id="PF02518">
    <property type="entry name" value="HATPase_c"/>
    <property type="match status" value="1"/>
</dbReference>
<dbReference type="SMART" id="SM00387">
    <property type="entry name" value="HATPase_c"/>
    <property type="match status" value="1"/>
</dbReference>
<evidence type="ECO:0000256" key="2">
    <source>
        <dbReference type="ARBA" id="ARBA00012438"/>
    </source>
</evidence>
<evidence type="ECO:0000313" key="9">
    <source>
        <dbReference type="EMBL" id="GBF48547.1"/>
    </source>
</evidence>
<dbReference type="PROSITE" id="PS50110">
    <property type="entry name" value="RESPONSE_REGULATORY"/>
    <property type="match status" value="1"/>
</dbReference>
<dbReference type="EC" id="2.7.13.3" evidence="2"/>
<dbReference type="InterPro" id="IPR003594">
    <property type="entry name" value="HATPase_dom"/>
</dbReference>
<dbReference type="InterPro" id="IPR001789">
    <property type="entry name" value="Sig_transdc_resp-reg_receiver"/>
</dbReference>
<evidence type="ECO:0000259" key="7">
    <source>
        <dbReference type="PROSITE" id="PS50109"/>
    </source>
</evidence>
<dbReference type="SUPFAM" id="SSF52172">
    <property type="entry name" value="CheY-like"/>
    <property type="match status" value="1"/>
</dbReference>
<feature type="transmembrane region" description="Helical" evidence="6">
    <location>
        <begin position="73"/>
        <end position="91"/>
    </location>
</feature>
<evidence type="ECO:0000256" key="5">
    <source>
        <dbReference type="PROSITE-ProRule" id="PRU00169"/>
    </source>
</evidence>
<feature type="transmembrane region" description="Helical" evidence="6">
    <location>
        <begin position="20"/>
        <end position="37"/>
    </location>
</feature>
<evidence type="ECO:0000313" key="10">
    <source>
        <dbReference type="Proteomes" id="UP000245133"/>
    </source>
</evidence>
<keyword evidence="6" id="KW-0812">Transmembrane</keyword>
<reference evidence="9 10" key="1">
    <citation type="submission" date="2018-02" db="EMBL/GenBank/DDBJ databases">
        <title>Novel Leptospira species isolated from soil and water in Japan.</title>
        <authorList>
            <person name="Nakao R."/>
            <person name="Masuzawa T."/>
        </authorList>
    </citation>
    <scope>NUCLEOTIDE SEQUENCE [LARGE SCALE GENOMIC DNA]</scope>
    <source>
        <strain evidence="9 10">YH101</strain>
    </source>
</reference>
<evidence type="ECO:0000256" key="4">
    <source>
        <dbReference type="ARBA" id="ARBA00023012"/>
    </source>
</evidence>
<dbReference type="PANTHER" id="PTHR45339:SF1">
    <property type="entry name" value="HYBRID SIGNAL TRANSDUCTION HISTIDINE KINASE J"/>
    <property type="match status" value="1"/>
</dbReference>
<dbReference type="Gene3D" id="3.40.50.2300">
    <property type="match status" value="1"/>
</dbReference>
<dbReference type="CDD" id="cd17546">
    <property type="entry name" value="REC_hyHK_CKI1_RcsC-like"/>
    <property type="match status" value="1"/>
</dbReference>
<dbReference type="InterPro" id="IPR004358">
    <property type="entry name" value="Sig_transdc_His_kin-like_C"/>
</dbReference>